<sequence length="76" mass="7916">MTWCQVHDGCISVLAHQSIVNEAVNFPSESPQSQPSTSSTSGNKKTVYRTPDYSPLAGSSGGSGFRPSRRNGASGG</sequence>
<protein>
    <submittedName>
        <fullName evidence="2">Uncharacterized protein</fullName>
    </submittedName>
</protein>
<evidence type="ECO:0000256" key="1">
    <source>
        <dbReference type="SAM" id="MobiDB-lite"/>
    </source>
</evidence>
<keyword evidence="3" id="KW-1185">Reference proteome</keyword>
<dbReference type="EMBL" id="JAODUP010000541">
    <property type="protein sequence ID" value="KAK2147680.1"/>
    <property type="molecule type" value="Genomic_DNA"/>
</dbReference>
<feature type="compositionally biased region" description="Low complexity" evidence="1">
    <location>
        <begin position="27"/>
        <end position="41"/>
    </location>
</feature>
<dbReference type="AlphaFoldDB" id="A0AAD9J8I7"/>
<feature type="region of interest" description="Disordered" evidence="1">
    <location>
        <begin position="25"/>
        <end position="76"/>
    </location>
</feature>
<gene>
    <name evidence="2" type="ORF">LSH36_541g01037</name>
</gene>
<accession>A0AAD9J8I7</accession>
<comment type="caution">
    <text evidence="2">The sequence shown here is derived from an EMBL/GenBank/DDBJ whole genome shotgun (WGS) entry which is preliminary data.</text>
</comment>
<reference evidence="2" key="1">
    <citation type="journal article" date="2023" name="Mol. Biol. Evol.">
        <title>Third-Generation Sequencing Reveals the Adaptive Role of the Epigenome in Three Deep-Sea Polychaetes.</title>
        <authorList>
            <person name="Perez M."/>
            <person name="Aroh O."/>
            <person name="Sun Y."/>
            <person name="Lan Y."/>
            <person name="Juniper S.K."/>
            <person name="Young C.R."/>
            <person name="Angers B."/>
            <person name="Qian P.Y."/>
        </authorList>
    </citation>
    <scope>NUCLEOTIDE SEQUENCE</scope>
    <source>
        <strain evidence="2">P08H-3</strain>
    </source>
</reference>
<name>A0AAD9J8I7_9ANNE</name>
<dbReference type="Proteomes" id="UP001208570">
    <property type="component" value="Unassembled WGS sequence"/>
</dbReference>
<evidence type="ECO:0000313" key="3">
    <source>
        <dbReference type="Proteomes" id="UP001208570"/>
    </source>
</evidence>
<organism evidence="2 3">
    <name type="scientific">Paralvinella palmiformis</name>
    <dbReference type="NCBI Taxonomy" id="53620"/>
    <lineage>
        <taxon>Eukaryota</taxon>
        <taxon>Metazoa</taxon>
        <taxon>Spiralia</taxon>
        <taxon>Lophotrochozoa</taxon>
        <taxon>Annelida</taxon>
        <taxon>Polychaeta</taxon>
        <taxon>Sedentaria</taxon>
        <taxon>Canalipalpata</taxon>
        <taxon>Terebellida</taxon>
        <taxon>Terebelliformia</taxon>
        <taxon>Alvinellidae</taxon>
        <taxon>Paralvinella</taxon>
    </lineage>
</organism>
<evidence type="ECO:0000313" key="2">
    <source>
        <dbReference type="EMBL" id="KAK2147680.1"/>
    </source>
</evidence>
<proteinExistence type="predicted"/>